<dbReference type="AlphaFoldDB" id="A0A7J3Z825"/>
<dbReference type="EMBL" id="DRYQ01000091">
    <property type="protein sequence ID" value="HHQ50984.1"/>
    <property type="molecule type" value="Genomic_DNA"/>
</dbReference>
<proteinExistence type="predicted"/>
<reference evidence="1" key="1">
    <citation type="journal article" date="2020" name="mSystems">
        <title>Genome- and Community-Level Interaction Insights into Carbon Utilization and Element Cycling Functions of Hydrothermarchaeota in Hydrothermal Sediment.</title>
        <authorList>
            <person name="Zhou Z."/>
            <person name="Liu Y."/>
            <person name="Xu W."/>
            <person name="Pan J."/>
            <person name="Luo Z.H."/>
            <person name="Li M."/>
        </authorList>
    </citation>
    <scope>NUCLEOTIDE SEQUENCE [LARGE SCALE GENOMIC DNA]</scope>
    <source>
        <strain evidence="1">SpSt-1105</strain>
    </source>
</reference>
<comment type="caution">
    <text evidence="1">The sequence shown here is derived from an EMBL/GenBank/DDBJ whole genome shotgun (WGS) entry which is preliminary data.</text>
</comment>
<evidence type="ECO:0000313" key="1">
    <source>
        <dbReference type="EMBL" id="HHQ50984.1"/>
    </source>
</evidence>
<name>A0A7J3Z825_9CREN</name>
<protein>
    <submittedName>
        <fullName evidence="1">Uncharacterized protein</fullName>
    </submittedName>
</protein>
<sequence>MEKKLLAIIVTAIAVAVLIPITTLAYAQNSNGTTTSTPPLHNQCNETKVWVPLAWRPRFRNGFGWSAKGLEVIVSDEYKQRVLTILQSDPDTAELLSQGYNITSIKPAVSMVVGGDGTVTLKATKAIVTLSNGSGGRAVVYVDVEEGKVLAICKCEVIVKSSTAPVTSAPSTSA</sequence>
<accession>A0A7J3Z825</accession>
<gene>
    <name evidence="1" type="ORF">ENM66_06505</name>
</gene>
<organism evidence="1">
    <name type="scientific">Ignisphaera aggregans</name>
    <dbReference type="NCBI Taxonomy" id="334771"/>
    <lineage>
        <taxon>Archaea</taxon>
        <taxon>Thermoproteota</taxon>
        <taxon>Thermoprotei</taxon>
        <taxon>Desulfurococcales</taxon>
        <taxon>Desulfurococcaceae</taxon>
        <taxon>Ignisphaera</taxon>
    </lineage>
</organism>